<dbReference type="SUPFAM" id="SSF51735">
    <property type="entry name" value="NAD(P)-binding Rossmann-fold domains"/>
    <property type="match status" value="1"/>
</dbReference>
<evidence type="ECO:0000313" key="3">
    <source>
        <dbReference type="Proteomes" id="UP000646548"/>
    </source>
</evidence>
<name>A0A834BW38_ORYME</name>
<dbReference type="Pfam" id="PF00106">
    <property type="entry name" value="adh_short"/>
    <property type="match status" value="1"/>
</dbReference>
<evidence type="ECO:0000313" key="2">
    <source>
        <dbReference type="EMBL" id="KAF6718540.1"/>
    </source>
</evidence>
<evidence type="ECO:0000256" key="1">
    <source>
        <dbReference type="ARBA" id="ARBA00006484"/>
    </source>
</evidence>
<dbReference type="InterPro" id="IPR002347">
    <property type="entry name" value="SDR_fam"/>
</dbReference>
<reference evidence="2" key="1">
    <citation type="journal article" name="BMC Genomics">
        <title>Long-read sequencing and de novo genome assembly of marine medaka (Oryzias melastigma).</title>
        <authorList>
            <person name="Liang P."/>
            <person name="Saqib H.S.A."/>
            <person name="Ni X."/>
            <person name="Shen Y."/>
        </authorList>
    </citation>
    <scope>NUCLEOTIDE SEQUENCE</scope>
    <source>
        <strain evidence="2">Bigg-433</strain>
    </source>
</reference>
<proteinExistence type="inferred from homology"/>
<comment type="similarity">
    <text evidence="1">Belongs to the short-chain dehydrogenases/reductases (SDR) family.</text>
</comment>
<accession>A0A834BW38</accession>
<dbReference type="InterPro" id="IPR036291">
    <property type="entry name" value="NAD(P)-bd_dom_sf"/>
</dbReference>
<comment type="caution">
    <text evidence="2">The sequence shown here is derived from an EMBL/GenBank/DDBJ whole genome shotgun (WGS) entry which is preliminary data.</text>
</comment>
<dbReference type="PANTHER" id="PTHR44279:SF2">
    <property type="entry name" value="HYDROXYSTEROID (11-BETA) DEHYDROGENASE 1-LIKE B-RELATED"/>
    <property type="match status" value="1"/>
</dbReference>
<sequence length="217" mass="23723">MQLLCNSDQHNHTNSAVRSAAGFTEMALTKVLIVSLCVLYVAVKWTSPTFDPETLRGARVLVTGASTGIGEQMAYHYARFGAQIVITARREKVLQQVVEECLRLGAQKAVSIAADMSTDSDPDRVVDSALETLGGLDFLVLNHIGSIDLKMWDGDHKEVQQLMKVSERLGGRGGRGAVLMLCLCEDQLPQLRPDGWESSALPGADQRSFGGRLFFMR</sequence>
<dbReference type="PANTHER" id="PTHR44279">
    <property type="entry name" value="HYDROXYSTEROID (11-BETA) DEHYDROGENASE 1-LIKE B-RELATED"/>
    <property type="match status" value="1"/>
</dbReference>
<dbReference type="InterPro" id="IPR051253">
    <property type="entry name" value="11-beta-HSD"/>
</dbReference>
<protein>
    <submittedName>
        <fullName evidence="2">Hydroxysteroid 11-beta-dehydrogenase 1-like protein</fullName>
    </submittedName>
</protein>
<organism evidence="2 3">
    <name type="scientific">Oryzias melastigma</name>
    <name type="common">Marine medaka</name>
    <dbReference type="NCBI Taxonomy" id="30732"/>
    <lineage>
        <taxon>Eukaryota</taxon>
        <taxon>Metazoa</taxon>
        <taxon>Chordata</taxon>
        <taxon>Craniata</taxon>
        <taxon>Vertebrata</taxon>
        <taxon>Euteleostomi</taxon>
        <taxon>Actinopterygii</taxon>
        <taxon>Neopterygii</taxon>
        <taxon>Teleostei</taxon>
        <taxon>Neoteleostei</taxon>
        <taxon>Acanthomorphata</taxon>
        <taxon>Ovalentaria</taxon>
        <taxon>Atherinomorphae</taxon>
        <taxon>Beloniformes</taxon>
        <taxon>Adrianichthyidae</taxon>
        <taxon>Oryziinae</taxon>
        <taxon>Oryzias</taxon>
    </lineage>
</organism>
<dbReference type="GO" id="GO:0016491">
    <property type="term" value="F:oxidoreductase activity"/>
    <property type="evidence" value="ECO:0007669"/>
    <property type="project" value="TreeGrafter"/>
</dbReference>
<dbReference type="EMBL" id="WKFB01000727">
    <property type="protein sequence ID" value="KAF6718540.1"/>
    <property type="molecule type" value="Genomic_DNA"/>
</dbReference>
<dbReference type="Gene3D" id="3.40.50.720">
    <property type="entry name" value="NAD(P)-binding Rossmann-like Domain"/>
    <property type="match status" value="1"/>
</dbReference>
<gene>
    <name evidence="2" type="ORF">FQA47_023887</name>
</gene>
<dbReference type="Proteomes" id="UP000646548">
    <property type="component" value="Unassembled WGS sequence"/>
</dbReference>
<dbReference type="AlphaFoldDB" id="A0A834BW38"/>